<dbReference type="RefSeq" id="XP_040718985.1">
    <property type="nucleotide sequence ID" value="XM_040858069.1"/>
</dbReference>
<protein>
    <submittedName>
        <fullName evidence="2">FluG domain-containing protein</fullName>
    </submittedName>
</protein>
<dbReference type="InterPro" id="IPR021842">
    <property type="entry name" value="DUF3435"/>
</dbReference>
<dbReference type="InParanoid" id="A0A1Y2EAV5"/>
<keyword evidence="3" id="KW-1185">Reference proteome</keyword>
<dbReference type="Pfam" id="PF11917">
    <property type="entry name" value="DUF3435"/>
    <property type="match status" value="1"/>
</dbReference>
<dbReference type="Proteomes" id="UP000193689">
    <property type="component" value="Unassembled WGS sequence"/>
</dbReference>
<reference evidence="2 3" key="1">
    <citation type="submission" date="2016-07" db="EMBL/GenBank/DDBJ databases">
        <title>Pervasive Adenine N6-methylation of Active Genes in Fungi.</title>
        <authorList>
            <consortium name="DOE Joint Genome Institute"/>
            <person name="Mondo S.J."/>
            <person name="Dannebaum R.O."/>
            <person name="Kuo R.C."/>
            <person name="Labutti K."/>
            <person name="Haridas S."/>
            <person name="Kuo A."/>
            <person name="Salamov A."/>
            <person name="Ahrendt S.R."/>
            <person name="Lipzen A."/>
            <person name="Sullivan W."/>
            <person name="Andreopoulos W.B."/>
            <person name="Clum A."/>
            <person name="Lindquist E."/>
            <person name="Daum C."/>
            <person name="Ramamoorthy G.K."/>
            <person name="Gryganskyi A."/>
            <person name="Culley D."/>
            <person name="Magnuson J.K."/>
            <person name="James T.Y."/>
            <person name="O'Malley M.A."/>
            <person name="Stajich J.E."/>
            <person name="Spatafora J.W."/>
            <person name="Visel A."/>
            <person name="Grigoriev I.V."/>
        </authorList>
    </citation>
    <scope>NUCLEOTIDE SEQUENCE [LARGE SCALE GENOMIC DNA]</scope>
    <source>
        <strain evidence="2 3">CBS 129021</strain>
    </source>
</reference>
<feature type="region of interest" description="Disordered" evidence="1">
    <location>
        <begin position="253"/>
        <end position="274"/>
    </location>
</feature>
<sequence length="801" mass="92755">MPSTTTAVRSRPRTNGAPDHTDFLRRVASKEADSRVTKRPAPLSARQHAAHRKQLKQVQYIKPKYAIETEINVTGIFGKWKRYCTEMAVGDWKLTIESLDRETLMDFFLFVCENYRIKSRGSSQEYIRQFSQLHTTSTGRYVDRNHMKELYKESLLICSQYHDRVLVPRFGLRPPNIDGKPVLNVDSLRVILVYNIAYDTSIFPLELHRLNLSNCYQILCYTGARPAELVDNERKKPKDGSLEELFGTKAVMSAERPGGEVEEEEDEDEDDSSEVGKLLLRETIGRDRPKALCYEDILLMIVRHPVTGRAVPAMSIKFVHHKGCDNKPKPTIFFFTASKTLLFCPLLLMISLAILDDAFEADCLIDARSVLGVQVPRGMKCLPLRWKESKLKIPVFRHIHRGTVSRDVAMSYDKLRHDMGNQSLNAGFEKRWTLRFARRGAANAANGNAPDPVRDQMMRHNPEFYTFQDAYLNQIANFDLQNAFLEEETEDQLFRLFAHVSLTRDPRAKKDMVPDEVWANLEPDPDIVTLETEREKLKSGQYRIQGNKNEAKIRELTNQIRTKRAQREDRIVKEYREYYFYNRPTWDLERQARGEDMEEYAEPAIDLVIPERTQLAKLLCYQPKKLSDEEMLQRRIEAVDLYVALGGKRETVKRNRTRPRSQIELPIRTGPTKVKTALKPEPEPELEPELDPFPLLMQPTQCPDCIGDAAQTIYERTFSYCRSTKRNDHFDDHHLDGKERAEQQGEPIACKHPKCSEVKLRSVYAFRNHVQSIHGVALRSSAQVQKMRTRKVELKRVRRTG</sequence>
<dbReference type="PANTHER" id="PTHR37535">
    <property type="entry name" value="FLUG DOMAIN PROTEIN"/>
    <property type="match status" value="1"/>
</dbReference>
<feature type="compositionally biased region" description="Acidic residues" evidence="1">
    <location>
        <begin position="260"/>
        <end position="273"/>
    </location>
</feature>
<feature type="region of interest" description="Disordered" evidence="1">
    <location>
        <begin position="1"/>
        <end position="20"/>
    </location>
</feature>
<accession>A0A1Y2EAV5</accession>
<name>A0A1Y2EAV5_9PEZI</name>
<dbReference type="PANTHER" id="PTHR37535:SF3">
    <property type="entry name" value="FLUG DOMAIN-CONTAINING PROTEIN"/>
    <property type="match status" value="1"/>
</dbReference>
<evidence type="ECO:0000313" key="3">
    <source>
        <dbReference type="Proteomes" id="UP000193689"/>
    </source>
</evidence>
<comment type="caution">
    <text evidence="2">The sequence shown here is derived from an EMBL/GenBank/DDBJ whole genome shotgun (WGS) entry which is preliminary data.</text>
</comment>
<feature type="region of interest" description="Disordered" evidence="1">
    <location>
        <begin position="29"/>
        <end position="49"/>
    </location>
</feature>
<dbReference type="STRING" id="1141098.A0A1Y2EAV5"/>
<gene>
    <name evidence="2" type="ORF">BCR38DRAFT_406603</name>
</gene>
<evidence type="ECO:0000313" key="2">
    <source>
        <dbReference type="EMBL" id="ORY68698.1"/>
    </source>
</evidence>
<dbReference type="OrthoDB" id="4485682at2759"/>
<dbReference type="GeneID" id="63774281"/>
<dbReference type="EMBL" id="MCFJ01000003">
    <property type="protein sequence ID" value="ORY68698.1"/>
    <property type="molecule type" value="Genomic_DNA"/>
</dbReference>
<dbReference type="AlphaFoldDB" id="A0A1Y2EAV5"/>
<evidence type="ECO:0000256" key="1">
    <source>
        <dbReference type="SAM" id="MobiDB-lite"/>
    </source>
</evidence>
<proteinExistence type="predicted"/>
<organism evidence="2 3">
    <name type="scientific">Pseudomassariella vexata</name>
    <dbReference type="NCBI Taxonomy" id="1141098"/>
    <lineage>
        <taxon>Eukaryota</taxon>
        <taxon>Fungi</taxon>
        <taxon>Dikarya</taxon>
        <taxon>Ascomycota</taxon>
        <taxon>Pezizomycotina</taxon>
        <taxon>Sordariomycetes</taxon>
        <taxon>Xylariomycetidae</taxon>
        <taxon>Amphisphaeriales</taxon>
        <taxon>Pseudomassariaceae</taxon>
        <taxon>Pseudomassariella</taxon>
    </lineage>
</organism>